<gene>
    <name evidence="2" type="ORF">NTEN_LOCUS21341</name>
</gene>
<evidence type="ECO:0000313" key="3">
    <source>
        <dbReference type="Proteomes" id="UP000479000"/>
    </source>
</evidence>
<feature type="compositionally biased region" description="Basic and acidic residues" evidence="1">
    <location>
        <begin position="43"/>
        <end position="53"/>
    </location>
</feature>
<feature type="region of interest" description="Disordered" evidence="1">
    <location>
        <begin position="133"/>
        <end position="157"/>
    </location>
</feature>
<reference evidence="2 3" key="1">
    <citation type="submission" date="2020-02" db="EMBL/GenBank/DDBJ databases">
        <authorList>
            <person name="Ferguson B K."/>
        </authorList>
    </citation>
    <scope>NUCLEOTIDE SEQUENCE [LARGE SCALE GENOMIC DNA]</scope>
</reference>
<feature type="non-terminal residue" evidence="2">
    <location>
        <position position="157"/>
    </location>
</feature>
<dbReference type="OrthoDB" id="6631261at2759"/>
<organism evidence="2 3">
    <name type="scientific">Nesidiocoris tenuis</name>
    <dbReference type="NCBI Taxonomy" id="355587"/>
    <lineage>
        <taxon>Eukaryota</taxon>
        <taxon>Metazoa</taxon>
        <taxon>Ecdysozoa</taxon>
        <taxon>Arthropoda</taxon>
        <taxon>Hexapoda</taxon>
        <taxon>Insecta</taxon>
        <taxon>Pterygota</taxon>
        <taxon>Neoptera</taxon>
        <taxon>Paraneoptera</taxon>
        <taxon>Hemiptera</taxon>
        <taxon>Heteroptera</taxon>
        <taxon>Panheteroptera</taxon>
        <taxon>Cimicomorpha</taxon>
        <taxon>Miridae</taxon>
        <taxon>Dicyphina</taxon>
        <taxon>Nesidiocoris</taxon>
    </lineage>
</organism>
<name>A0A6H5HGX2_9HEMI</name>
<sequence>MSRAHYFQRGGQESLLKFSNHFHVQTEIVDKSKYQFGPAFYAESRRDPGRFREPIAGPTSPHPGPSTPHPDTPFPSVCPSDWPSGRRQRTFKLSKAVTSQRPTDPPGDGNACSSNEAVHLQQRLRSLSTELVTLRNRLGRQPGHPPHPQEGDAPPQP</sequence>
<accession>A0A6H5HGX2</accession>
<dbReference type="AlphaFoldDB" id="A0A6H5HGX2"/>
<keyword evidence="3" id="KW-1185">Reference proteome</keyword>
<feature type="compositionally biased region" description="Pro residues" evidence="1">
    <location>
        <begin position="143"/>
        <end position="157"/>
    </location>
</feature>
<evidence type="ECO:0000313" key="2">
    <source>
        <dbReference type="EMBL" id="CAB0017316.1"/>
    </source>
</evidence>
<feature type="compositionally biased region" description="Pro residues" evidence="1">
    <location>
        <begin position="60"/>
        <end position="73"/>
    </location>
</feature>
<evidence type="ECO:0000256" key="1">
    <source>
        <dbReference type="SAM" id="MobiDB-lite"/>
    </source>
</evidence>
<dbReference type="Proteomes" id="UP000479000">
    <property type="component" value="Unassembled WGS sequence"/>
</dbReference>
<dbReference type="EMBL" id="CADCXU010031182">
    <property type="protein sequence ID" value="CAB0017316.1"/>
    <property type="molecule type" value="Genomic_DNA"/>
</dbReference>
<proteinExistence type="predicted"/>
<protein>
    <submittedName>
        <fullName evidence="2">Uncharacterized protein</fullName>
    </submittedName>
</protein>
<feature type="region of interest" description="Disordered" evidence="1">
    <location>
        <begin position="40"/>
        <end position="116"/>
    </location>
</feature>